<organism evidence="1">
    <name type="scientific">bioreactor metagenome</name>
    <dbReference type="NCBI Taxonomy" id="1076179"/>
    <lineage>
        <taxon>unclassified sequences</taxon>
        <taxon>metagenomes</taxon>
        <taxon>ecological metagenomes</taxon>
    </lineage>
</organism>
<sequence>MLLSDEQAVGYPNDSELLLYLDRAVIYYSEQMIAAKDPVMLKQMEAVGCVDVPNDFVALAGQWPVEIRGRHMDYYGASPLKVMYFANLPLVSSAATGEIAIPNVAVPVILDLARTFALNRNEYDLTQDLKIIEVWQAGAKGARA</sequence>
<gene>
    <name evidence="1" type="ORF">SDC9_171456</name>
</gene>
<accession>A0A645GDH9</accession>
<proteinExistence type="predicted"/>
<comment type="caution">
    <text evidence="1">The sequence shown here is derived from an EMBL/GenBank/DDBJ whole genome shotgun (WGS) entry which is preliminary data.</text>
</comment>
<reference evidence="1" key="1">
    <citation type="submission" date="2019-08" db="EMBL/GenBank/DDBJ databases">
        <authorList>
            <person name="Kucharzyk K."/>
            <person name="Murdoch R.W."/>
            <person name="Higgins S."/>
            <person name="Loffler F."/>
        </authorList>
    </citation>
    <scope>NUCLEOTIDE SEQUENCE</scope>
</reference>
<dbReference type="EMBL" id="VSSQ01072767">
    <property type="protein sequence ID" value="MPN24062.1"/>
    <property type="molecule type" value="Genomic_DNA"/>
</dbReference>
<protein>
    <submittedName>
        <fullName evidence="1">Uncharacterized protein</fullName>
    </submittedName>
</protein>
<evidence type="ECO:0000313" key="1">
    <source>
        <dbReference type="EMBL" id="MPN24062.1"/>
    </source>
</evidence>
<name>A0A645GDH9_9ZZZZ</name>
<dbReference type="AlphaFoldDB" id="A0A645GDH9"/>